<dbReference type="GO" id="GO:0016853">
    <property type="term" value="F:isomerase activity"/>
    <property type="evidence" value="ECO:0007669"/>
    <property type="project" value="UniProtKB-KW"/>
</dbReference>
<comment type="caution">
    <text evidence="1">The sequence shown here is derived from an EMBL/GenBank/DDBJ whole genome shotgun (WGS) entry which is preliminary data.</text>
</comment>
<evidence type="ECO:0000313" key="1">
    <source>
        <dbReference type="EMBL" id="MCH6168263.1"/>
    </source>
</evidence>
<evidence type="ECO:0000313" key="2">
    <source>
        <dbReference type="Proteomes" id="UP001299970"/>
    </source>
</evidence>
<dbReference type="Proteomes" id="UP001299970">
    <property type="component" value="Unassembled WGS sequence"/>
</dbReference>
<sequence>MTARLVSSVPPQADVVERLVDDSVASRIAQCDASLWPRAARPGWVTAARASRPLVGEIEALREQLRVPGQVRVVLAAAGGVGVAAEVLAEHDPRLVVLDTTDPAQVADALAGDLAATVLVVSAPPGEDTRAVELVRDTVHRAFRAEGLDPAAQTVVVTAPGGPLMEQAAGATVVLGPSDVDGPWAALTAFALVPAGLGGVDVGAVIAEAAEARAELDSDDPANPCLALGALLAAAPVVALAEDGATGLAEWAAQLVAGGLGKDGRGPLPVVVEGSDAPEWADPEALRPGTLTVSLSASGIGALDGAAVTTLGSPAAQFMLWQYSTAVAAHLAGVDPTDRPDAARVAGNGAVHAPGVQFTDGDIDVHAGAWLPSGTSTVAEALRALIDAADADAHLAVHAYLDRLDDASAAVLRPELTRRTGLPTTFGWAPRCLPGSGQRDKGGPADTVICQITGDAEPDLPADLAELQQAQARADAEALAGRGRPVLRLHFTDRVAGLVTLARAVQQL</sequence>
<keyword evidence="1" id="KW-0413">Isomerase</keyword>
<name>A0ABS9TIL7_9PSEU</name>
<accession>A0ABS9TIL7</accession>
<reference evidence="1 2" key="1">
    <citation type="submission" date="2022-03" db="EMBL/GenBank/DDBJ databases">
        <title>Pseudonocardia alaer sp. nov., a novel actinomycete isolated from reed forest soil.</title>
        <authorList>
            <person name="Wang L."/>
        </authorList>
    </citation>
    <scope>NUCLEOTIDE SEQUENCE [LARGE SCALE GENOMIC DNA]</scope>
    <source>
        <strain evidence="1 2">Y-16303</strain>
    </source>
</reference>
<dbReference type="SUPFAM" id="SSF53697">
    <property type="entry name" value="SIS domain"/>
    <property type="match status" value="1"/>
</dbReference>
<keyword evidence="2" id="KW-1185">Reference proteome</keyword>
<gene>
    <name evidence="1" type="ORF">MMF94_21440</name>
</gene>
<dbReference type="Gene3D" id="3.40.50.10490">
    <property type="entry name" value="Glucose-6-phosphate isomerase like protein, domain 1"/>
    <property type="match status" value="2"/>
</dbReference>
<protein>
    <submittedName>
        <fullName evidence="1">Glucose-6-phosphate isomerase</fullName>
    </submittedName>
</protein>
<proteinExistence type="predicted"/>
<dbReference type="EMBL" id="JAKXMK010000019">
    <property type="protein sequence ID" value="MCH6168263.1"/>
    <property type="molecule type" value="Genomic_DNA"/>
</dbReference>
<dbReference type="RefSeq" id="WP_241038917.1">
    <property type="nucleotide sequence ID" value="NZ_JAKXMK010000019.1"/>
</dbReference>
<dbReference type="InterPro" id="IPR046348">
    <property type="entry name" value="SIS_dom_sf"/>
</dbReference>
<organism evidence="1 2">
    <name type="scientific">Pseudonocardia alaniniphila</name>
    <dbReference type="NCBI Taxonomy" id="75291"/>
    <lineage>
        <taxon>Bacteria</taxon>
        <taxon>Bacillati</taxon>
        <taxon>Actinomycetota</taxon>
        <taxon>Actinomycetes</taxon>
        <taxon>Pseudonocardiales</taxon>
        <taxon>Pseudonocardiaceae</taxon>
        <taxon>Pseudonocardia</taxon>
    </lineage>
</organism>